<gene>
    <name evidence="2" type="ORF">LQ318_04915</name>
</gene>
<evidence type="ECO:0000313" key="3">
    <source>
        <dbReference type="Proteomes" id="UP001207337"/>
    </source>
</evidence>
<dbReference type="Pfam" id="PF03412">
    <property type="entry name" value="Peptidase_C39"/>
    <property type="match status" value="1"/>
</dbReference>
<protein>
    <submittedName>
        <fullName evidence="2">Cysteine peptidase family C39 domain-containing protein</fullName>
    </submittedName>
</protein>
<dbReference type="InterPro" id="IPR005074">
    <property type="entry name" value="Peptidase_C39"/>
</dbReference>
<reference evidence="2 3" key="1">
    <citation type="submission" date="2021-11" db="EMBL/GenBank/DDBJ databases">
        <title>Aliifidinibius sp. nov., a new bacterium isolated from saline soil.</title>
        <authorList>
            <person name="Galisteo C."/>
            <person name="De La Haba R."/>
            <person name="Sanchez-Porro C."/>
            <person name="Ventosa A."/>
        </authorList>
    </citation>
    <scope>NUCLEOTIDE SEQUENCE [LARGE SCALE GENOMIC DNA]</scope>
    <source>
        <strain evidence="2 3">KACC 190600</strain>
    </source>
</reference>
<accession>A0ABT3PWP4</accession>
<proteinExistence type="predicted"/>
<sequence>MNRSPTCLCMVARHHGRSYTMETLRGRSGIYREGVSLLGICEAAESWTISGL</sequence>
<comment type="caution">
    <text evidence="2">The sequence shown here is derived from an EMBL/GenBank/DDBJ whole genome shotgun (WGS) entry which is preliminary data.</text>
</comment>
<name>A0ABT3PWP4_9BACT</name>
<organism evidence="2 3">
    <name type="scientific">Fodinibius salicampi</name>
    <dbReference type="NCBI Taxonomy" id="1920655"/>
    <lineage>
        <taxon>Bacteria</taxon>
        <taxon>Pseudomonadati</taxon>
        <taxon>Balneolota</taxon>
        <taxon>Balneolia</taxon>
        <taxon>Balneolales</taxon>
        <taxon>Balneolaceae</taxon>
        <taxon>Fodinibius</taxon>
    </lineage>
</organism>
<keyword evidence="3" id="KW-1185">Reference proteome</keyword>
<evidence type="ECO:0000259" key="1">
    <source>
        <dbReference type="Pfam" id="PF03412"/>
    </source>
</evidence>
<evidence type="ECO:0000313" key="2">
    <source>
        <dbReference type="EMBL" id="MCW9712243.1"/>
    </source>
</evidence>
<dbReference type="Proteomes" id="UP001207337">
    <property type="component" value="Unassembled WGS sequence"/>
</dbReference>
<feature type="domain" description="Peptidase C39" evidence="1">
    <location>
        <begin position="5"/>
        <end position="47"/>
    </location>
</feature>
<dbReference type="EMBL" id="JAJNDC010000001">
    <property type="protein sequence ID" value="MCW9712243.1"/>
    <property type="molecule type" value="Genomic_DNA"/>
</dbReference>
<dbReference type="Gene3D" id="3.90.70.10">
    <property type="entry name" value="Cysteine proteinases"/>
    <property type="match status" value="1"/>
</dbReference>